<dbReference type="Pfam" id="PF14412">
    <property type="entry name" value="AHH"/>
    <property type="match status" value="1"/>
</dbReference>
<evidence type="ECO:0008006" key="4">
    <source>
        <dbReference type="Google" id="ProtNLM"/>
    </source>
</evidence>
<sequence length="341" mass="38778">MLLMPCGTVQEGGCMSPKLFKPLSSEWLTKAYPELKDDYPQCMKDPPPKEGEEQHIDGSQPARAILIKDSEYRFRGTRYLHKKRGRDVYNNHGRSRLSQVPKGVAPRTRNSRWEKAAQSKDDWDTYASFPEKGGGLPGPRSHYCYKLRMEIVKEVSATLVWIQKISPLADSRGRPYEFEAHHILPYEAFHYETNGKPVIDAKARAFLNLTPYDINNGHNIAMLPAKNQHVPVHAMVQHPSDHPPWTLLVLEEIKEIAANIKERIAQKKKPHQVLDAIVDELHEVEEKMWDELCSLGIQAVTMGLEEMANSSLGRRSTDLLMGESESGKLYPFKALSARRST</sequence>
<keyword evidence="3" id="KW-1185">Reference proteome</keyword>
<accession>A0ABY9WKE8</accession>
<proteinExistence type="predicted"/>
<feature type="region of interest" description="Disordered" evidence="1">
    <location>
        <begin position="90"/>
        <end position="117"/>
    </location>
</feature>
<evidence type="ECO:0000256" key="1">
    <source>
        <dbReference type="SAM" id="MobiDB-lite"/>
    </source>
</evidence>
<dbReference type="EMBL" id="CP043494">
    <property type="protein sequence ID" value="WNG44327.1"/>
    <property type="molecule type" value="Genomic_DNA"/>
</dbReference>
<evidence type="ECO:0000313" key="2">
    <source>
        <dbReference type="EMBL" id="WNG44327.1"/>
    </source>
</evidence>
<evidence type="ECO:0000313" key="3">
    <source>
        <dbReference type="Proteomes" id="UP001611383"/>
    </source>
</evidence>
<gene>
    <name evidence="2" type="ORF">F0U60_09555</name>
</gene>
<reference evidence="2 3" key="1">
    <citation type="submission" date="2019-08" db="EMBL/GenBank/DDBJ databases">
        <title>Archangium and Cystobacter genomes.</title>
        <authorList>
            <person name="Chen I.-C.K."/>
            <person name="Wielgoss S."/>
        </authorList>
    </citation>
    <scope>NUCLEOTIDE SEQUENCE [LARGE SCALE GENOMIC DNA]</scope>
    <source>
        <strain evidence="2 3">Cbm 6</strain>
    </source>
</reference>
<name>A0ABY9WKE8_9BACT</name>
<dbReference type="Proteomes" id="UP001611383">
    <property type="component" value="Chromosome"/>
</dbReference>
<organism evidence="2 3">
    <name type="scientific">Archangium minus</name>
    <dbReference type="NCBI Taxonomy" id="83450"/>
    <lineage>
        <taxon>Bacteria</taxon>
        <taxon>Pseudomonadati</taxon>
        <taxon>Myxococcota</taxon>
        <taxon>Myxococcia</taxon>
        <taxon>Myxococcales</taxon>
        <taxon>Cystobacterineae</taxon>
        <taxon>Archangiaceae</taxon>
        <taxon>Archangium</taxon>
    </lineage>
</organism>
<protein>
    <recommendedName>
        <fullName evidence="4">HNH nuclease domain-containing protein</fullName>
    </recommendedName>
</protein>
<dbReference type="InterPro" id="IPR032871">
    <property type="entry name" value="AHH_dom_containing"/>
</dbReference>